<dbReference type="GO" id="GO:0003755">
    <property type="term" value="F:peptidyl-prolyl cis-trans isomerase activity"/>
    <property type="evidence" value="ECO:0007669"/>
    <property type="project" value="UniProtKB-UniRule"/>
</dbReference>
<dbReference type="Gene3D" id="1.10.4030.10">
    <property type="entry name" value="Porin chaperone SurA, peptide-binding domain"/>
    <property type="match status" value="2"/>
</dbReference>
<dbReference type="SUPFAM" id="SSF109998">
    <property type="entry name" value="Triger factor/SurA peptide-binding domain-like"/>
    <property type="match status" value="1"/>
</dbReference>
<name>A0AAE4PZX0_9GAMM</name>
<sequence length="434" mass="48928" precursor="true">MKPSKHLIFALFALAISQPTMAAPQPLDRVAVQINDGIVLESEITNMIDTVKANAKAANQSLPSDSALRTQVIERLILTRLQLQMADRIGLHIGDLQLDQAIENIAREQKMTVTQMQQKIESEGLSFGQYREQLREEITLGEIQRIQVQRRIQVSPQEITGLVKLIQEQGMKDVEYQIGHILIDVPNNPTSEQLEASSKRANAVLERLKSGEDFRRTAIASSSGPKALEGGIWDYMNINEMPTLFAEVINGAKKGDIIGPIKSGAGFHIIKIMDARGLQTKEIEEVRARHILLKPSPILSEDRAKAMLEQFLKQIRSGEAKFEDLARQYSEDPGSATKGGELGWAEPGIYVPEFAQTLNSLSPDQISEPFRTTHGWHITQLEERRKTDATDQFNTNRAHQLIFRRKFNEELQNWLDEMRADAYIEVFQPESNRG</sequence>
<comment type="catalytic activity">
    <reaction evidence="7">
        <text>[protein]-peptidylproline (omega=180) = [protein]-peptidylproline (omega=0)</text>
        <dbReference type="Rhea" id="RHEA:16237"/>
        <dbReference type="Rhea" id="RHEA-COMP:10747"/>
        <dbReference type="Rhea" id="RHEA-COMP:10748"/>
        <dbReference type="ChEBI" id="CHEBI:83833"/>
        <dbReference type="ChEBI" id="CHEBI:83834"/>
        <dbReference type="EC" id="5.2.1.8"/>
    </reaction>
</comment>
<dbReference type="InterPro" id="IPR046357">
    <property type="entry name" value="PPIase_dom_sf"/>
</dbReference>
<keyword evidence="1 7" id="KW-0732">Signal</keyword>
<evidence type="ECO:0000256" key="4">
    <source>
        <dbReference type="ARBA" id="ARBA00023110"/>
    </source>
</evidence>
<dbReference type="NCBIfam" id="NF008038">
    <property type="entry name" value="PRK10770.1"/>
    <property type="match status" value="1"/>
</dbReference>
<keyword evidence="3 7" id="KW-0574">Periplasm</keyword>
<proteinExistence type="inferred from homology"/>
<dbReference type="InterPro" id="IPR000297">
    <property type="entry name" value="PPIase_PpiC"/>
</dbReference>
<dbReference type="PANTHER" id="PTHR47637">
    <property type="entry name" value="CHAPERONE SURA"/>
    <property type="match status" value="1"/>
</dbReference>
<dbReference type="EC" id="5.2.1.8" evidence="7"/>
<feature type="signal peptide" evidence="7">
    <location>
        <begin position="1"/>
        <end position="22"/>
    </location>
</feature>
<comment type="domain">
    <text evidence="7">The PPIase activity resides only in the second parvulin domain. The N-terminal region and the C-terminal tail are necessary and sufficient for the chaperone activity of SurA. The PPIase activity is dispensable for SurA to function as a chaperone. The N-terminal region and the C-terminal tail are also required for porin recognition.</text>
</comment>
<dbReference type="Pfam" id="PF09312">
    <property type="entry name" value="SurA_N"/>
    <property type="match status" value="1"/>
</dbReference>
<evidence type="ECO:0000256" key="2">
    <source>
        <dbReference type="ARBA" id="ARBA00022737"/>
    </source>
</evidence>
<dbReference type="GO" id="GO:0051082">
    <property type="term" value="F:unfolded protein binding"/>
    <property type="evidence" value="ECO:0007669"/>
    <property type="project" value="UniProtKB-UniRule"/>
</dbReference>
<comment type="subcellular location">
    <subcellularLocation>
        <location evidence="7">Periplasm</location>
    </subcellularLocation>
    <text evidence="7">Is capable of associating with the outer membrane.</text>
</comment>
<dbReference type="Gene3D" id="3.10.50.40">
    <property type="match status" value="2"/>
</dbReference>
<reference evidence="9" key="1">
    <citation type="submission" date="2023-05" db="EMBL/GenBank/DDBJ databases">
        <title>Colonisation of extended spectrum b-lactamase- and carbapenemase-producing bacteria on hospital surfaces from low- and middle-income countries.</title>
        <authorList>
            <person name="Nieto-Rosado M."/>
            <person name="Sands K."/>
            <person name="Iregbu K."/>
            <person name="Zahra R."/>
            <person name="Mazarati J.B."/>
            <person name="Mehtar S."/>
            <person name="Barnards-Group B."/>
            <person name="Walsh T.R."/>
        </authorList>
    </citation>
    <scope>NUCLEOTIDE SEQUENCE</scope>
    <source>
        <strain evidence="9">PP-E493</strain>
    </source>
</reference>
<evidence type="ECO:0000256" key="1">
    <source>
        <dbReference type="ARBA" id="ARBA00022729"/>
    </source>
</evidence>
<dbReference type="AlphaFoldDB" id="A0AAE4PZX0"/>
<feature type="domain" description="PpiC" evidence="8">
    <location>
        <begin position="173"/>
        <end position="274"/>
    </location>
</feature>
<evidence type="ECO:0000256" key="7">
    <source>
        <dbReference type="HAMAP-Rule" id="MF_01183"/>
    </source>
</evidence>
<dbReference type="InterPro" id="IPR050280">
    <property type="entry name" value="OMP_Chaperone_SurA"/>
</dbReference>
<keyword evidence="5 7" id="KW-0143">Chaperone</keyword>
<evidence type="ECO:0000256" key="3">
    <source>
        <dbReference type="ARBA" id="ARBA00022764"/>
    </source>
</evidence>
<dbReference type="GO" id="GO:0043165">
    <property type="term" value="P:Gram-negative-bacterium-type cell outer membrane assembly"/>
    <property type="evidence" value="ECO:0007669"/>
    <property type="project" value="InterPro"/>
</dbReference>
<feature type="domain" description="PpiC" evidence="8">
    <location>
        <begin position="283"/>
        <end position="383"/>
    </location>
</feature>
<dbReference type="Pfam" id="PF00639">
    <property type="entry name" value="Rotamase"/>
    <property type="match status" value="2"/>
</dbReference>
<feature type="chain" id="PRO_5041753426" description="Chaperone SurA" evidence="7">
    <location>
        <begin position="23"/>
        <end position="434"/>
    </location>
</feature>
<evidence type="ECO:0000256" key="6">
    <source>
        <dbReference type="ARBA" id="ARBA00023235"/>
    </source>
</evidence>
<comment type="caution">
    <text evidence="9">The sequence shown here is derived from an EMBL/GenBank/DDBJ whole genome shotgun (WGS) entry which is preliminary data.</text>
</comment>
<keyword evidence="2 7" id="KW-0677">Repeat</keyword>
<comment type="function">
    <text evidence="7">Chaperone involved in the correct folding and assembly of outer membrane proteins. Recognizes specific patterns of aromatic residues and the orientation of their side chains, which are found more frequently in integral outer membrane proteins. May act in both early periplasmic and late outer membrane-associated steps of protein maturation.</text>
</comment>
<dbReference type="GO" id="GO:0050821">
    <property type="term" value="P:protein stabilization"/>
    <property type="evidence" value="ECO:0007669"/>
    <property type="project" value="InterPro"/>
</dbReference>
<dbReference type="RefSeq" id="WP_037430775.1">
    <property type="nucleotide sequence ID" value="NZ_AP026732.1"/>
</dbReference>
<evidence type="ECO:0000259" key="8">
    <source>
        <dbReference type="PROSITE" id="PS50198"/>
    </source>
</evidence>
<dbReference type="InterPro" id="IPR023034">
    <property type="entry name" value="PPIase_SurA"/>
</dbReference>
<organism evidence="9 10">
    <name type="scientific">Shewanella xiamenensis</name>
    <dbReference type="NCBI Taxonomy" id="332186"/>
    <lineage>
        <taxon>Bacteria</taxon>
        <taxon>Pseudomonadati</taxon>
        <taxon>Pseudomonadota</taxon>
        <taxon>Gammaproteobacteria</taxon>
        <taxon>Alteromonadales</taxon>
        <taxon>Shewanellaceae</taxon>
        <taxon>Shewanella</taxon>
    </lineage>
</organism>
<dbReference type="SUPFAM" id="SSF54534">
    <property type="entry name" value="FKBP-like"/>
    <property type="match status" value="2"/>
</dbReference>
<protein>
    <recommendedName>
        <fullName evidence="7">Chaperone SurA</fullName>
    </recommendedName>
    <alternativeName>
        <fullName evidence="7">Peptidyl-prolyl cis-trans isomerase SurA</fullName>
        <shortName evidence="7">PPIase SurA</shortName>
        <ecNumber evidence="7">5.2.1.8</ecNumber>
    </alternativeName>
    <alternativeName>
        <fullName evidence="7">Rotamase SurA</fullName>
    </alternativeName>
</protein>
<dbReference type="InterPro" id="IPR023058">
    <property type="entry name" value="PPIase_PpiC_CS"/>
</dbReference>
<dbReference type="PROSITE" id="PS01096">
    <property type="entry name" value="PPIC_PPIASE_1"/>
    <property type="match status" value="1"/>
</dbReference>
<accession>A0AAE4PZX0</accession>
<gene>
    <name evidence="7 9" type="primary">surA</name>
    <name evidence="9" type="ORF">QM089_14130</name>
</gene>
<dbReference type="InterPro" id="IPR027304">
    <property type="entry name" value="Trigger_fact/SurA_dom_sf"/>
</dbReference>
<dbReference type="HAMAP" id="MF_01183">
    <property type="entry name" value="Chaperone_SurA"/>
    <property type="match status" value="1"/>
</dbReference>
<evidence type="ECO:0000313" key="9">
    <source>
        <dbReference type="EMBL" id="MDV5391350.1"/>
    </source>
</evidence>
<dbReference type="EMBL" id="JASGOQ010000001">
    <property type="protein sequence ID" value="MDV5391350.1"/>
    <property type="molecule type" value="Genomic_DNA"/>
</dbReference>
<dbReference type="Proteomes" id="UP001187859">
    <property type="component" value="Unassembled WGS sequence"/>
</dbReference>
<keyword evidence="6 7" id="KW-0413">Isomerase</keyword>
<evidence type="ECO:0000256" key="5">
    <source>
        <dbReference type="ARBA" id="ARBA00023186"/>
    </source>
</evidence>
<dbReference type="InterPro" id="IPR015391">
    <property type="entry name" value="SurA_N"/>
</dbReference>
<dbReference type="GO" id="GO:0042277">
    <property type="term" value="F:peptide binding"/>
    <property type="evidence" value="ECO:0007669"/>
    <property type="project" value="InterPro"/>
</dbReference>
<dbReference type="PANTHER" id="PTHR47637:SF1">
    <property type="entry name" value="CHAPERONE SURA"/>
    <property type="match status" value="1"/>
</dbReference>
<evidence type="ECO:0000313" key="10">
    <source>
        <dbReference type="Proteomes" id="UP001187859"/>
    </source>
</evidence>
<keyword evidence="4 7" id="KW-0697">Rotamase</keyword>
<dbReference type="PROSITE" id="PS50198">
    <property type="entry name" value="PPIC_PPIASE_2"/>
    <property type="match status" value="2"/>
</dbReference>
<dbReference type="GO" id="GO:0030288">
    <property type="term" value="C:outer membrane-bounded periplasmic space"/>
    <property type="evidence" value="ECO:0007669"/>
    <property type="project" value="InterPro"/>
</dbReference>
<dbReference type="GO" id="GO:0006457">
    <property type="term" value="P:protein folding"/>
    <property type="evidence" value="ECO:0007669"/>
    <property type="project" value="UniProtKB-UniRule"/>
</dbReference>